<sequence>MSARLMKKVLNEQQHFLPQHVSEDEEDNDSELITRSSINPFDLLNDNDSDSENQGDEETSTKEAVAIYDDKKESSSLKPTEVSTSNSKSKKKKKKKNKDNATANKMGDEKELDLILEDLSLNVNTLAEQSISTKDMNKSVKQHTTSILQVDPKYLNAENELRRIFGAKVVKSFESNNQASSSRQMRGVRGRGHYTLRKSVLVTPTDNWLRCDDSLSMQFLEIKNGYNYFRRQLPLTMLVVVDRLTKPAHFISLRHPYFAKDAAEAFISKVVCLHGFPRSIILYRDSVFASNFWK</sequence>
<dbReference type="AlphaFoldDB" id="A0A371GET7"/>
<dbReference type="GO" id="GO:1990112">
    <property type="term" value="C:RQC complex"/>
    <property type="evidence" value="ECO:0007669"/>
    <property type="project" value="TreeGrafter"/>
</dbReference>
<name>A0A371GET7_MUCPR</name>
<accession>A0A371GET7</accession>
<dbReference type="GO" id="GO:0003676">
    <property type="term" value="F:nucleic acid binding"/>
    <property type="evidence" value="ECO:0007669"/>
    <property type="project" value="InterPro"/>
</dbReference>
<evidence type="ECO:0000256" key="1">
    <source>
        <dbReference type="SAM" id="MobiDB-lite"/>
    </source>
</evidence>
<protein>
    <recommendedName>
        <fullName evidence="4">Integrase catalytic domain-containing protein</fullName>
    </recommendedName>
</protein>
<dbReference type="PANTHER" id="PTHR22684">
    <property type="entry name" value="NULP1-RELATED"/>
    <property type="match status" value="1"/>
</dbReference>
<dbReference type="PANTHER" id="PTHR22684:SF0">
    <property type="entry name" value="RIBOSOME QUALITY CONTROL COMPLEX SUBUNIT TCF25"/>
    <property type="match status" value="1"/>
</dbReference>
<dbReference type="EMBL" id="QJKJ01005770">
    <property type="protein sequence ID" value="RDX89077.1"/>
    <property type="molecule type" value="Genomic_DNA"/>
</dbReference>
<dbReference type="STRING" id="157652.A0A371GET7"/>
<dbReference type="Proteomes" id="UP000257109">
    <property type="component" value="Unassembled WGS sequence"/>
</dbReference>
<dbReference type="OrthoDB" id="205993at2759"/>
<gene>
    <name evidence="2" type="ORF">CR513_29243</name>
</gene>
<dbReference type="SUPFAM" id="SSF53098">
    <property type="entry name" value="Ribonuclease H-like"/>
    <property type="match status" value="1"/>
</dbReference>
<evidence type="ECO:0000313" key="2">
    <source>
        <dbReference type="EMBL" id="RDX89077.1"/>
    </source>
</evidence>
<dbReference type="Gene3D" id="3.30.420.10">
    <property type="entry name" value="Ribonuclease H-like superfamily/Ribonuclease H"/>
    <property type="match status" value="1"/>
</dbReference>
<feature type="compositionally biased region" description="Acidic residues" evidence="1">
    <location>
        <begin position="45"/>
        <end position="58"/>
    </location>
</feature>
<feature type="non-terminal residue" evidence="2">
    <location>
        <position position="1"/>
    </location>
</feature>
<organism evidence="2 3">
    <name type="scientific">Mucuna pruriens</name>
    <name type="common">Velvet bean</name>
    <name type="synonym">Dolichos pruriens</name>
    <dbReference type="NCBI Taxonomy" id="157652"/>
    <lineage>
        <taxon>Eukaryota</taxon>
        <taxon>Viridiplantae</taxon>
        <taxon>Streptophyta</taxon>
        <taxon>Embryophyta</taxon>
        <taxon>Tracheophyta</taxon>
        <taxon>Spermatophyta</taxon>
        <taxon>Magnoliopsida</taxon>
        <taxon>eudicotyledons</taxon>
        <taxon>Gunneridae</taxon>
        <taxon>Pentapetalae</taxon>
        <taxon>rosids</taxon>
        <taxon>fabids</taxon>
        <taxon>Fabales</taxon>
        <taxon>Fabaceae</taxon>
        <taxon>Papilionoideae</taxon>
        <taxon>50 kb inversion clade</taxon>
        <taxon>NPAAA clade</taxon>
        <taxon>indigoferoid/millettioid clade</taxon>
        <taxon>Phaseoleae</taxon>
        <taxon>Mucuna</taxon>
    </lineage>
</organism>
<keyword evidence="3" id="KW-1185">Reference proteome</keyword>
<feature type="region of interest" description="Disordered" evidence="1">
    <location>
        <begin position="1"/>
        <end position="105"/>
    </location>
</feature>
<reference evidence="2" key="1">
    <citation type="submission" date="2018-05" db="EMBL/GenBank/DDBJ databases">
        <title>Draft genome of Mucuna pruriens seed.</title>
        <authorList>
            <person name="Nnadi N.E."/>
            <person name="Vos R."/>
            <person name="Hasami M.H."/>
            <person name="Devisetty U.K."/>
            <person name="Aguiy J.C."/>
        </authorList>
    </citation>
    <scope>NUCLEOTIDE SEQUENCE [LARGE SCALE GENOMIC DNA]</scope>
    <source>
        <strain evidence="2">JCA_2017</strain>
    </source>
</reference>
<dbReference type="InterPro" id="IPR036397">
    <property type="entry name" value="RNaseH_sf"/>
</dbReference>
<proteinExistence type="predicted"/>
<dbReference type="InterPro" id="IPR012337">
    <property type="entry name" value="RNaseH-like_sf"/>
</dbReference>
<evidence type="ECO:0008006" key="4">
    <source>
        <dbReference type="Google" id="ProtNLM"/>
    </source>
</evidence>
<comment type="caution">
    <text evidence="2">The sequence shown here is derived from an EMBL/GenBank/DDBJ whole genome shotgun (WGS) entry which is preliminary data.</text>
</comment>
<dbReference type="InterPro" id="IPR006994">
    <property type="entry name" value="TCF25/Rqc1"/>
</dbReference>
<feature type="compositionally biased region" description="Basic residues" evidence="1">
    <location>
        <begin position="88"/>
        <end position="97"/>
    </location>
</feature>
<evidence type="ECO:0000313" key="3">
    <source>
        <dbReference type="Proteomes" id="UP000257109"/>
    </source>
</evidence>